<proteinExistence type="predicted"/>
<evidence type="ECO:0000313" key="1">
    <source>
        <dbReference type="EMBL" id="SPP28954.1"/>
    </source>
</evidence>
<dbReference type="Proteomes" id="UP000270190">
    <property type="component" value="Unassembled WGS sequence"/>
</dbReference>
<dbReference type="EMBL" id="OUNC01000025">
    <property type="protein sequence ID" value="SPP28954.1"/>
    <property type="molecule type" value="Genomic_DNA"/>
</dbReference>
<sequence length="58" mass="6605">MTVEELARAFEVPVEAINEALLGCTVSISTRGEELVFFSDIELLREKFVHGRDIYMND</sequence>
<dbReference type="AlphaFoldDB" id="A0A2X0QK91"/>
<name>A0A2X0QK91_BROTH</name>
<protein>
    <submittedName>
        <fullName evidence="1">Uncharacterized protein</fullName>
    </submittedName>
</protein>
<organism evidence="1 2">
    <name type="scientific">Brochothrix thermosphacta</name>
    <name type="common">Microbacterium thermosphactum</name>
    <dbReference type="NCBI Taxonomy" id="2756"/>
    <lineage>
        <taxon>Bacteria</taxon>
        <taxon>Bacillati</taxon>
        <taxon>Bacillota</taxon>
        <taxon>Bacilli</taxon>
        <taxon>Bacillales</taxon>
        <taxon>Listeriaceae</taxon>
        <taxon>Brochothrix</taxon>
    </lineage>
</organism>
<reference evidence="2" key="1">
    <citation type="submission" date="2018-04" db="EMBL/GenBank/DDBJ databases">
        <authorList>
            <person name="Illikoud N."/>
        </authorList>
    </citation>
    <scope>NUCLEOTIDE SEQUENCE [LARGE SCALE GENOMIC DNA]</scope>
</reference>
<dbReference type="RefSeq" id="WP_176717942.1">
    <property type="nucleotide sequence ID" value="NZ_CBCPKC010000014.1"/>
</dbReference>
<accession>A0A2X0QK91</accession>
<gene>
    <name evidence="1" type="ORF">BTBSAS_310002</name>
</gene>
<evidence type="ECO:0000313" key="2">
    <source>
        <dbReference type="Proteomes" id="UP000270190"/>
    </source>
</evidence>